<keyword evidence="7" id="KW-1185">Reference proteome</keyword>
<protein>
    <recommendedName>
        <fullName evidence="5">tRNA-binding domain-containing protein</fullName>
    </recommendedName>
</protein>
<dbReference type="Proteomes" id="UP001498771">
    <property type="component" value="Unassembled WGS sequence"/>
</dbReference>
<evidence type="ECO:0000313" key="7">
    <source>
        <dbReference type="Proteomes" id="UP001498771"/>
    </source>
</evidence>
<feature type="region of interest" description="Disordered" evidence="4">
    <location>
        <begin position="1"/>
        <end position="53"/>
    </location>
</feature>
<dbReference type="InterPro" id="IPR012340">
    <property type="entry name" value="NA-bd_OB-fold"/>
</dbReference>
<accession>A0ABR1F5R5</accession>
<dbReference type="PROSITE" id="PS50886">
    <property type="entry name" value="TRBD"/>
    <property type="match status" value="1"/>
</dbReference>
<name>A0ABR1F5R5_9ASCO</name>
<dbReference type="PANTHER" id="PTHR11586:SF37">
    <property type="entry name" value="TRNA-BINDING DOMAIN-CONTAINING PROTEIN"/>
    <property type="match status" value="1"/>
</dbReference>
<sequence>MADPSPAAIESKDSNVESPTPAVEAAPTTLQPDQTKPTPEKLEGPSHMHPKLPDVEAATFPSIDMRIGTITSAKPNKKARMPAYVLKIDFGPVIGVKTSSAQITQNYSTEGLVGRQIVAAVNLGVRRIGGVKSEVLVLGVDKLGDGVISLLGVDGSTPNGTRIS</sequence>
<dbReference type="Pfam" id="PF01588">
    <property type="entry name" value="tRNA_bind"/>
    <property type="match status" value="1"/>
</dbReference>
<dbReference type="GeneID" id="90036665"/>
<organism evidence="6 7">
    <name type="scientific">Myxozyma melibiosi</name>
    <dbReference type="NCBI Taxonomy" id="54550"/>
    <lineage>
        <taxon>Eukaryota</taxon>
        <taxon>Fungi</taxon>
        <taxon>Dikarya</taxon>
        <taxon>Ascomycota</taxon>
        <taxon>Saccharomycotina</taxon>
        <taxon>Lipomycetes</taxon>
        <taxon>Lipomycetales</taxon>
        <taxon>Lipomycetaceae</taxon>
        <taxon>Myxozyma</taxon>
    </lineage>
</organism>
<keyword evidence="2 3" id="KW-0694">RNA-binding</keyword>
<reference evidence="6 7" key="1">
    <citation type="submission" date="2024-03" db="EMBL/GenBank/DDBJ databases">
        <title>Genome-scale model development and genomic sequencing of the oleaginous clade Lipomyces.</title>
        <authorList>
            <consortium name="Lawrence Berkeley National Laboratory"/>
            <person name="Czajka J.J."/>
            <person name="Han Y."/>
            <person name="Kim J."/>
            <person name="Mondo S.J."/>
            <person name="Hofstad B.A."/>
            <person name="Robles A."/>
            <person name="Haridas S."/>
            <person name="Riley R."/>
            <person name="LaButti K."/>
            <person name="Pangilinan J."/>
            <person name="Andreopoulos W."/>
            <person name="Lipzen A."/>
            <person name="Yan J."/>
            <person name="Wang M."/>
            <person name="Ng V."/>
            <person name="Grigoriev I.V."/>
            <person name="Spatafora J.W."/>
            <person name="Magnuson J.K."/>
            <person name="Baker S.E."/>
            <person name="Pomraning K.R."/>
        </authorList>
    </citation>
    <scope>NUCLEOTIDE SEQUENCE [LARGE SCALE GENOMIC DNA]</scope>
    <source>
        <strain evidence="6 7">Phaff 52-87</strain>
    </source>
</reference>
<evidence type="ECO:0000256" key="4">
    <source>
        <dbReference type="SAM" id="MobiDB-lite"/>
    </source>
</evidence>
<evidence type="ECO:0000256" key="2">
    <source>
        <dbReference type="ARBA" id="ARBA00022884"/>
    </source>
</evidence>
<proteinExistence type="predicted"/>
<feature type="compositionally biased region" description="Basic and acidic residues" evidence="4">
    <location>
        <begin position="38"/>
        <end position="53"/>
    </location>
</feature>
<evidence type="ECO:0000256" key="1">
    <source>
        <dbReference type="ARBA" id="ARBA00022555"/>
    </source>
</evidence>
<dbReference type="NCBIfam" id="NF007494">
    <property type="entry name" value="PRK10089.1-3"/>
    <property type="match status" value="1"/>
</dbReference>
<feature type="compositionally biased region" description="Polar residues" evidence="4">
    <location>
        <begin position="28"/>
        <end position="37"/>
    </location>
</feature>
<keyword evidence="1 3" id="KW-0820">tRNA-binding</keyword>
<evidence type="ECO:0000259" key="5">
    <source>
        <dbReference type="PROSITE" id="PS50886"/>
    </source>
</evidence>
<dbReference type="InterPro" id="IPR008231">
    <property type="entry name" value="CsaA"/>
</dbReference>
<gene>
    <name evidence="6" type="ORF">BZA70DRAFT_268276</name>
</gene>
<dbReference type="Gene3D" id="2.40.50.140">
    <property type="entry name" value="Nucleic acid-binding proteins"/>
    <property type="match status" value="1"/>
</dbReference>
<dbReference type="SUPFAM" id="SSF50249">
    <property type="entry name" value="Nucleic acid-binding proteins"/>
    <property type="match status" value="1"/>
</dbReference>
<dbReference type="EMBL" id="JBBJBU010000008">
    <property type="protein sequence ID" value="KAK7204438.1"/>
    <property type="molecule type" value="Genomic_DNA"/>
</dbReference>
<dbReference type="CDD" id="cd02798">
    <property type="entry name" value="tRNA_bind_CsaA"/>
    <property type="match status" value="1"/>
</dbReference>
<comment type="caution">
    <text evidence="6">The sequence shown here is derived from an EMBL/GenBank/DDBJ whole genome shotgun (WGS) entry which is preliminary data.</text>
</comment>
<evidence type="ECO:0000256" key="3">
    <source>
        <dbReference type="PROSITE-ProRule" id="PRU00209"/>
    </source>
</evidence>
<dbReference type="NCBIfam" id="TIGR02222">
    <property type="entry name" value="chap_CsaA"/>
    <property type="match status" value="1"/>
</dbReference>
<dbReference type="InterPro" id="IPR051270">
    <property type="entry name" value="Tyrosine-tRNA_ligase_regulator"/>
</dbReference>
<dbReference type="PANTHER" id="PTHR11586">
    <property type="entry name" value="TRNA-AMINOACYLATION COFACTOR ARC1 FAMILY MEMBER"/>
    <property type="match status" value="1"/>
</dbReference>
<dbReference type="NCBIfam" id="NF007495">
    <property type="entry name" value="PRK10089.1-4"/>
    <property type="match status" value="1"/>
</dbReference>
<feature type="domain" description="TRNA-binding" evidence="5">
    <location>
        <begin position="59"/>
        <end position="164"/>
    </location>
</feature>
<dbReference type="RefSeq" id="XP_064767471.1">
    <property type="nucleotide sequence ID" value="XM_064911153.1"/>
</dbReference>
<evidence type="ECO:0000313" key="6">
    <source>
        <dbReference type="EMBL" id="KAK7204438.1"/>
    </source>
</evidence>
<dbReference type="InterPro" id="IPR002547">
    <property type="entry name" value="tRNA-bd_dom"/>
</dbReference>